<keyword evidence="5 11" id="KW-0812">Transmembrane</keyword>
<proteinExistence type="inferred from homology"/>
<dbReference type="PaxDb" id="73239-Q7RC96"/>
<feature type="transmembrane region" description="Helical" evidence="11">
    <location>
        <begin position="135"/>
        <end position="155"/>
    </location>
</feature>
<sequence>MVKTIFNSQAFYNIKANVADLKKRYICFQRNLVRDNIVKKETPKHEQKPLGSYPVPPEAEMMWRNRHTAYGGYIQQTISPFQQKIVYPFWHMALARWWAKFSSYLWWWIWPFAITHIILWKMFRDAKKYVQQKHCIYILFIDYISSIFFFILCYFI</sequence>
<accession>Q7RC96</accession>
<comment type="similarity">
    <text evidence="2">Belongs to the UQCRQ/QCR8 family.</text>
</comment>
<keyword evidence="3" id="KW-0813">Transport</keyword>
<feature type="transmembrane region" description="Helical" evidence="11">
    <location>
        <begin position="104"/>
        <end position="123"/>
    </location>
</feature>
<dbReference type="InParanoid" id="Q7RC96"/>
<comment type="caution">
    <text evidence="12">The sequence shown here is derived from an EMBL/GenBank/DDBJ whole genome shotgun (WGS) entry which is preliminary data.</text>
</comment>
<dbReference type="GO" id="GO:0005743">
    <property type="term" value="C:mitochondrial inner membrane"/>
    <property type="evidence" value="ECO:0007669"/>
    <property type="project" value="UniProtKB-SubCell"/>
</dbReference>
<keyword evidence="4" id="KW-0679">Respiratory chain</keyword>
<dbReference type="Proteomes" id="UP000008553">
    <property type="component" value="Unassembled WGS sequence"/>
</dbReference>
<dbReference type="Gene3D" id="1.20.5.210">
    <property type="entry name" value="Cytochrome b-c1 complex subunit 8"/>
    <property type="match status" value="1"/>
</dbReference>
<evidence type="ECO:0000256" key="5">
    <source>
        <dbReference type="ARBA" id="ARBA00022692"/>
    </source>
</evidence>
<evidence type="ECO:0000256" key="6">
    <source>
        <dbReference type="ARBA" id="ARBA00022792"/>
    </source>
</evidence>
<evidence type="ECO:0000256" key="2">
    <source>
        <dbReference type="ARBA" id="ARBA00007668"/>
    </source>
</evidence>
<evidence type="ECO:0000256" key="3">
    <source>
        <dbReference type="ARBA" id="ARBA00022448"/>
    </source>
</evidence>
<keyword evidence="13" id="KW-1185">Reference proteome</keyword>
<dbReference type="SUPFAM" id="SSF81508">
    <property type="entry name" value="Ubiquinone-binding protein QP-C of cytochrome bc1 complex (Ubiquinol-cytochrome c reductase)"/>
    <property type="match status" value="1"/>
</dbReference>
<dbReference type="FunCoup" id="Q7RC96">
    <property type="interactions" value="31"/>
</dbReference>
<keyword evidence="10 11" id="KW-0472">Membrane</keyword>
<keyword evidence="8 11" id="KW-1133">Transmembrane helix</keyword>
<name>Q7RC96_PLAYO</name>
<dbReference type="AlphaFoldDB" id="Q7RC96"/>
<dbReference type="EMBL" id="AABL01001929">
    <property type="protein sequence ID" value="EAA17989.1"/>
    <property type="molecule type" value="Genomic_DNA"/>
</dbReference>
<evidence type="ECO:0000256" key="11">
    <source>
        <dbReference type="SAM" id="Phobius"/>
    </source>
</evidence>
<gene>
    <name evidence="12" type="ORF">PY05888</name>
</gene>
<evidence type="ECO:0000256" key="4">
    <source>
        <dbReference type="ARBA" id="ARBA00022660"/>
    </source>
</evidence>
<protein>
    <submittedName>
        <fullName evidence="12">Plasmodium vivax PV1H14220_P</fullName>
    </submittedName>
</protein>
<dbReference type="GO" id="GO:0006122">
    <property type="term" value="P:mitochondrial electron transport, ubiquinol to cytochrome c"/>
    <property type="evidence" value="ECO:0007669"/>
    <property type="project" value="InterPro"/>
</dbReference>
<evidence type="ECO:0000256" key="8">
    <source>
        <dbReference type="ARBA" id="ARBA00022989"/>
    </source>
</evidence>
<evidence type="ECO:0000313" key="12">
    <source>
        <dbReference type="EMBL" id="EAA17989.1"/>
    </source>
</evidence>
<evidence type="ECO:0000256" key="1">
    <source>
        <dbReference type="ARBA" id="ARBA00004434"/>
    </source>
</evidence>
<keyword evidence="7" id="KW-0249">Electron transport</keyword>
<keyword evidence="6" id="KW-0999">Mitochondrion inner membrane</keyword>
<evidence type="ECO:0000256" key="9">
    <source>
        <dbReference type="ARBA" id="ARBA00023128"/>
    </source>
</evidence>
<reference evidence="12 13" key="1">
    <citation type="journal article" date="2002" name="Nature">
        <title>Genome sequence and comparative analysis of the model rodent malaria parasite Plasmodium yoelii yoelii.</title>
        <authorList>
            <person name="Carlton J.M."/>
            <person name="Angiuoli S.V."/>
            <person name="Suh B.B."/>
            <person name="Kooij T.W."/>
            <person name="Pertea M."/>
            <person name="Silva J.C."/>
            <person name="Ermolaeva M.D."/>
            <person name="Allen J.E."/>
            <person name="Selengut J.D."/>
            <person name="Koo H.L."/>
            <person name="Peterson J.D."/>
            <person name="Pop M."/>
            <person name="Kosack D.S."/>
            <person name="Shumway M.F."/>
            <person name="Bidwell S.L."/>
            <person name="Shallom S.J."/>
            <person name="van Aken S.E."/>
            <person name="Riedmuller S.B."/>
            <person name="Feldblyum T.V."/>
            <person name="Cho J.K."/>
            <person name="Quackenbush J."/>
            <person name="Sedegah M."/>
            <person name="Shoaibi A."/>
            <person name="Cummings L.M."/>
            <person name="Florens L."/>
            <person name="Yates J.R."/>
            <person name="Raine J.D."/>
            <person name="Sinden R.E."/>
            <person name="Harris M.A."/>
            <person name="Cunningham D.A."/>
            <person name="Preiser P.R."/>
            <person name="Bergman L.W."/>
            <person name="Vaidya A.B."/>
            <person name="van Lin L.H."/>
            <person name="Janse C.J."/>
            <person name="Waters A.P."/>
            <person name="Smith H.O."/>
            <person name="White O.R."/>
            <person name="Salzberg S.L."/>
            <person name="Venter J.C."/>
            <person name="Fraser C.M."/>
            <person name="Hoffman S.L."/>
            <person name="Gardner M.J."/>
            <person name="Carucci D.J."/>
        </authorList>
    </citation>
    <scope>NUCLEOTIDE SEQUENCE [LARGE SCALE GENOMIC DNA]</scope>
    <source>
        <strain evidence="12 13">17XNL</strain>
    </source>
</reference>
<dbReference type="KEGG" id="pyo:PY17X_0406600"/>
<dbReference type="GO" id="GO:0045275">
    <property type="term" value="C:respiratory chain complex III"/>
    <property type="evidence" value="ECO:0007669"/>
    <property type="project" value="InterPro"/>
</dbReference>
<comment type="subcellular location">
    <subcellularLocation>
        <location evidence="1">Mitochondrion inner membrane</location>
        <topology evidence="1">Single-pass membrane protein</topology>
    </subcellularLocation>
</comment>
<evidence type="ECO:0000256" key="10">
    <source>
        <dbReference type="ARBA" id="ARBA00023136"/>
    </source>
</evidence>
<evidence type="ECO:0000256" key="7">
    <source>
        <dbReference type="ARBA" id="ARBA00022982"/>
    </source>
</evidence>
<dbReference type="InterPro" id="IPR036642">
    <property type="entry name" value="Cyt_bc1_su8_sf"/>
</dbReference>
<evidence type="ECO:0000313" key="13">
    <source>
        <dbReference type="Proteomes" id="UP000008553"/>
    </source>
</evidence>
<keyword evidence="9" id="KW-0496">Mitochondrion</keyword>
<organism evidence="12 13">
    <name type="scientific">Plasmodium yoelii yoelii</name>
    <dbReference type="NCBI Taxonomy" id="73239"/>
    <lineage>
        <taxon>Eukaryota</taxon>
        <taxon>Sar</taxon>
        <taxon>Alveolata</taxon>
        <taxon>Apicomplexa</taxon>
        <taxon>Aconoidasida</taxon>
        <taxon>Haemosporida</taxon>
        <taxon>Plasmodiidae</taxon>
        <taxon>Plasmodium</taxon>
        <taxon>Plasmodium (Vinckeia)</taxon>
    </lineage>
</organism>